<evidence type="ECO:0000259" key="4">
    <source>
        <dbReference type="Pfam" id="PF04055"/>
    </source>
</evidence>
<sequence>MHSEDDPPPSLAPVVWAPAQPLKGRGTATRMAHRFMRDAREAFDDGWGGPEEGVTGDESAAPAAPLTQVIWEDARSALCGNDSPDIFFEQSVNPYRGCEHGCVYCYARPTHSYLNLSPGLDFETRIIAKRNIAAVLRDELARASHRPSVVNIGSATDCYQPVERELRLTRALIEVMRDARHPFSLITKSSGVERDLDLLAPLAHSRLAAAYVTITTLDARLARVLEPRAAAPHRRLRTIRALAEAGVPVGVSVAPQIPFITEDMEQVLAAARDAGATSAFYTVIRLPWELNALMREWLQLHYPQRAERVLARIQDLHGIDATARIAGKSYDSSHATRMKGSGLWADLLRQRFEKTCARLGLNRQRTELDLSQYRPALARGQGVLF</sequence>
<keyword evidence="6" id="KW-1185">Reference proteome</keyword>
<dbReference type="Gene3D" id="3.80.30.30">
    <property type="match status" value="1"/>
</dbReference>
<accession>A0A9J9UB59</accession>
<keyword evidence="1" id="KW-0479">Metal-binding</keyword>
<proteinExistence type="predicted"/>
<organism evidence="5 6">
    <name type="scientific">Acidovorax ebreus (strain TPSY)</name>
    <name type="common">Diaphorobacter sp. (strain TPSY)</name>
    <dbReference type="NCBI Taxonomy" id="535289"/>
    <lineage>
        <taxon>Bacteria</taxon>
        <taxon>Pseudomonadati</taxon>
        <taxon>Pseudomonadota</taxon>
        <taxon>Betaproteobacteria</taxon>
        <taxon>Burkholderiales</taxon>
        <taxon>Comamonadaceae</taxon>
        <taxon>Diaphorobacter</taxon>
    </lineage>
</organism>
<dbReference type="PANTHER" id="PTHR43432">
    <property type="entry name" value="SLR0285 PROTEIN"/>
    <property type="match status" value="1"/>
</dbReference>
<keyword evidence="2" id="KW-0408">Iron</keyword>
<evidence type="ECO:0000313" key="5">
    <source>
        <dbReference type="EMBL" id="ACM33731.1"/>
    </source>
</evidence>
<dbReference type="Pfam" id="PF04055">
    <property type="entry name" value="Radical_SAM"/>
    <property type="match status" value="1"/>
</dbReference>
<dbReference type="EMBL" id="CP001392">
    <property type="protein sequence ID" value="ACM33731.1"/>
    <property type="molecule type" value="Genomic_DNA"/>
</dbReference>
<dbReference type="NCBIfam" id="NF033668">
    <property type="entry name" value="rSAM_PA0069"/>
    <property type="match status" value="1"/>
</dbReference>
<dbReference type="GO" id="GO:0046872">
    <property type="term" value="F:metal ion binding"/>
    <property type="evidence" value="ECO:0007669"/>
    <property type="project" value="UniProtKB-KW"/>
</dbReference>
<dbReference type="KEGG" id="dia:Dtpsy_2293"/>
<dbReference type="GO" id="GO:0003824">
    <property type="term" value="F:catalytic activity"/>
    <property type="evidence" value="ECO:0007669"/>
    <property type="project" value="InterPro"/>
</dbReference>
<dbReference type="CDD" id="cd01335">
    <property type="entry name" value="Radical_SAM"/>
    <property type="match status" value="1"/>
</dbReference>
<evidence type="ECO:0000256" key="3">
    <source>
        <dbReference type="ARBA" id="ARBA00023014"/>
    </source>
</evidence>
<evidence type="ECO:0000313" key="6">
    <source>
        <dbReference type="Proteomes" id="UP000000450"/>
    </source>
</evidence>
<keyword evidence="3" id="KW-0411">Iron-sulfur</keyword>
<evidence type="ECO:0000256" key="2">
    <source>
        <dbReference type="ARBA" id="ARBA00023004"/>
    </source>
</evidence>
<feature type="domain" description="Radical SAM core" evidence="4">
    <location>
        <begin position="92"/>
        <end position="268"/>
    </location>
</feature>
<dbReference type="InterPro" id="IPR007197">
    <property type="entry name" value="rSAM"/>
</dbReference>
<dbReference type="SUPFAM" id="SSF102114">
    <property type="entry name" value="Radical SAM enzymes"/>
    <property type="match status" value="1"/>
</dbReference>
<dbReference type="Proteomes" id="UP000000450">
    <property type="component" value="Chromosome"/>
</dbReference>
<dbReference type="SFLD" id="SFLDG01084">
    <property type="entry name" value="Uncharacterised_Radical_SAM_Su"/>
    <property type="match status" value="1"/>
</dbReference>
<name>A0A9J9UB59_ACIET</name>
<dbReference type="RefSeq" id="WP_015913709.1">
    <property type="nucleotide sequence ID" value="NC_011992.1"/>
</dbReference>
<gene>
    <name evidence="5" type="ordered locus">Dtpsy_2293</name>
</gene>
<evidence type="ECO:0000256" key="1">
    <source>
        <dbReference type="ARBA" id="ARBA00022723"/>
    </source>
</evidence>
<dbReference type="PANTHER" id="PTHR43432:SF3">
    <property type="entry name" value="SLR0285 PROTEIN"/>
    <property type="match status" value="1"/>
</dbReference>
<protein>
    <submittedName>
        <fullName evidence="5">Radical SAM domain protein</fullName>
    </submittedName>
</protein>
<dbReference type="AlphaFoldDB" id="A0A9J9UB59"/>
<dbReference type="SFLD" id="SFLDS00029">
    <property type="entry name" value="Radical_SAM"/>
    <property type="match status" value="1"/>
</dbReference>
<dbReference type="InterPro" id="IPR040086">
    <property type="entry name" value="MJ0683-like"/>
</dbReference>
<reference evidence="5 6" key="1">
    <citation type="journal article" date="2010" name="J. Bacteriol.">
        <title>Completed genome sequence of the anaerobic iron-oxidizing bacterium Acidovorax ebreus strain TPSY.</title>
        <authorList>
            <person name="Byrne-Bailey K.G."/>
            <person name="Weber K.A."/>
            <person name="Chair A.H."/>
            <person name="Bose S."/>
            <person name="Knox T."/>
            <person name="Spanbauer T.L."/>
            <person name="Chertkov O."/>
            <person name="Coates J.D."/>
        </authorList>
    </citation>
    <scope>NUCLEOTIDE SEQUENCE [LARGE SCALE GENOMIC DNA]</scope>
    <source>
        <strain evidence="5 6">TPSY</strain>
    </source>
</reference>
<dbReference type="GO" id="GO:0051536">
    <property type="term" value="F:iron-sulfur cluster binding"/>
    <property type="evidence" value="ECO:0007669"/>
    <property type="project" value="UniProtKB-KW"/>
</dbReference>
<dbReference type="InterPro" id="IPR058240">
    <property type="entry name" value="rSAM_sf"/>
</dbReference>